<evidence type="ECO:0000313" key="1">
    <source>
        <dbReference type="EMBL" id="UTW08661.1"/>
    </source>
</evidence>
<accession>A0ABY5HCD3</accession>
<dbReference type="EMBL" id="CP073346">
    <property type="protein sequence ID" value="UTW08661.1"/>
    <property type="molecule type" value="Genomic_DNA"/>
</dbReference>
<evidence type="ECO:0000313" key="2">
    <source>
        <dbReference type="Proteomes" id="UP001059672"/>
    </source>
</evidence>
<organism evidence="1 2">
    <name type="scientific">Pseudomonas benzenivorans</name>
    <dbReference type="NCBI Taxonomy" id="556533"/>
    <lineage>
        <taxon>Bacteria</taxon>
        <taxon>Pseudomonadati</taxon>
        <taxon>Pseudomonadota</taxon>
        <taxon>Gammaproteobacteria</taxon>
        <taxon>Pseudomonadales</taxon>
        <taxon>Pseudomonadaceae</taxon>
        <taxon>Pseudomonas</taxon>
    </lineage>
</organism>
<proteinExistence type="predicted"/>
<sequence>MGNPLNKDSKMECSRHGVRSPAFICKHLQHGEQIGFFEPEDAPEPDWPFKNAWCSECEAIAIEQGGWNDTSEAFAQVMTICEGCFEEIRQRNV</sequence>
<dbReference type="Proteomes" id="UP001059672">
    <property type="component" value="Chromosome"/>
</dbReference>
<name>A0ABY5HCD3_9PSED</name>
<gene>
    <name evidence="1" type="ORF">KDW96_04910</name>
</gene>
<protein>
    <submittedName>
        <fullName evidence="1">Uncharacterized protein</fullName>
    </submittedName>
</protein>
<reference evidence="1" key="1">
    <citation type="submission" date="2021-04" db="EMBL/GenBank/DDBJ databases">
        <title>Oceanospirillales bacteria with DddD are important DMSP degraders in coastal seawater.</title>
        <authorList>
            <person name="Liu J."/>
        </authorList>
    </citation>
    <scope>NUCLEOTIDE SEQUENCE</scope>
    <source>
        <strain evidence="1">D13-4</strain>
    </source>
</reference>
<dbReference type="RefSeq" id="WP_255839314.1">
    <property type="nucleotide sequence ID" value="NZ_CP073346.1"/>
</dbReference>
<keyword evidence="2" id="KW-1185">Reference proteome</keyword>